<dbReference type="EMBL" id="CP022426">
    <property type="protein sequence ID" value="ATP11368.1"/>
    <property type="molecule type" value="Genomic_DNA"/>
</dbReference>
<evidence type="ECO:0000313" key="2">
    <source>
        <dbReference type="Proteomes" id="UP000222916"/>
    </source>
</evidence>
<proteinExistence type="predicted"/>
<name>A0A2D1QLV5_AERSA</name>
<protein>
    <submittedName>
        <fullName evidence="1">Uncharacterized protein</fullName>
    </submittedName>
</protein>
<sequence>MISRWRSYFCALTHHTRESMASYGVSCSYKLHLVRLPPDQRQG</sequence>
<dbReference type="AlphaFoldDB" id="A0A2D1QLV5"/>
<reference evidence="2" key="1">
    <citation type="journal article" date="2018" name="BMC Genomics">
        <title>The complete and fully assembled genome sequence of Aeromonas salmonicida subsp. pectinolytica and its comparative analysis with other Aeromonas species: investigation of the mobilome in environmental and pathogenic strains.</title>
        <authorList>
            <person name="Pfeiffer F."/>
            <person name="Zamora-Lagos M.A."/>
            <person name="Blettinger M."/>
            <person name="Yeroslaviz A."/>
            <person name="Dahl A."/>
            <person name="Gruber S."/>
            <person name="Habermann B.H."/>
        </authorList>
    </citation>
    <scope>NUCLEOTIDE SEQUENCE [LARGE SCALE GENOMIC DNA]</scope>
    <source>
        <strain evidence="2">34mel</strain>
    </source>
</reference>
<accession>A0A2D1QLV5</accession>
<evidence type="ECO:0000313" key="1">
    <source>
        <dbReference type="EMBL" id="ATP11368.1"/>
    </source>
</evidence>
<dbReference type="Proteomes" id="UP000222916">
    <property type="component" value="Chromosome"/>
</dbReference>
<organism evidence="1 2">
    <name type="scientific">Aeromonas salmonicida subsp. pectinolytica 34mel</name>
    <dbReference type="NCBI Taxonomy" id="1324960"/>
    <lineage>
        <taxon>Bacteria</taxon>
        <taxon>Pseudomonadati</taxon>
        <taxon>Pseudomonadota</taxon>
        <taxon>Gammaproteobacteria</taxon>
        <taxon>Aeromonadales</taxon>
        <taxon>Aeromonadaceae</taxon>
        <taxon>Aeromonas</taxon>
    </lineage>
</organism>
<gene>
    <name evidence="1" type="ORF">Asalp_43000</name>
</gene>